<accession>A0A7Y0PM47</accession>
<dbReference type="AlphaFoldDB" id="A0A7Y0PM47"/>
<dbReference type="Pfam" id="PF17094">
    <property type="entry name" value="UPF0715"/>
    <property type="match status" value="1"/>
</dbReference>
<protein>
    <submittedName>
        <fullName evidence="2">UPF0715 family protein</fullName>
    </submittedName>
</protein>
<organism evidence="2 3">
    <name type="scientific">Niallia alba</name>
    <dbReference type="NCBI Taxonomy" id="2729105"/>
    <lineage>
        <taxon>Bacteria</taxon>
        <taxon>Bacillati</taxon>
        <taxon>Bacillota</taxon>
        <taxon>Bacilli</taxon>
        <taxon>Bacillales</taxon>
        <taxon>Bacillaceae</taxon>
        <taxon>Niallia</taxon>
    </lineage>
</organism>
<gene>
    <name evidence="2" type="ORF">HHU08_11465</name>
</gene>
<dbReference type="Proteomes" id="UP000588491">
    <property type="component" value="Unassembled WGS sequence"/>
</dbReference>
<dbReference type="InterPro" id="IPR031374">
    <property type="entry name" value="UPF0715"/>
</dbReference>
<keyword evidence="1" id="KW-1133">Transmembrane helix</keyword>
<evidence type="ECO:0000313" key="3">
    <source>
        <dbReference type="Proteomes" id="UP000588491"/>
    </source>
</evidence>
<proteinExistence type="predicted"/>
<name>A0A7Y0PM47_9BACI</name>
<feature type="transmembrane region" description="Helical" evidence="1">
    <location>
        <begin position="104"/>
        <end position="123"/>
    </location>
</feature>
<feature type="transmembrane region" description="Helical" evidence="1">
    <location>
        <begin position="38"/>
        <end position="59"/>
    </location>
</feature>
<reference evidence="2 3" key="1">
    <citation type="submission" date="2020-04" db="EMBL/GenBank/DDBJ databases">
        <title>Bacillus sp. UniB3 isolated from commercial digestive syrup.</title>
        <authorList>
            <person name="Thorat V."/>
            <person name="Kirdat K."/>
            <person name="Tiwarekar B."/>
            <person name="Yadav A."/>
        </authorList>
    </citation>
    <scope>NUCLEOTIDE SEQUENCE [LARGE SCALE GENOMIC DNA]</scope>
    <source>
        <strain evidence="2 3">UniB3</strain>
    </source>
</reference>
<evidence type="ECO:0000313" key="2">
    <source>
        <dbReference type="EMBL" id="NMO77613.1"/>
    </source>
</evidence>
<dbReference type="EMBL" id="JABBPK010000001">
    <property type="protein sequence ID" value="NMO77613.1"/>
    <property type="molecule type" value="Genomic_DNA"/>
</dbReference>
<evidence type="ECO:0000256" key="1">
    <source>
        <dbReference type="SAM" id="Phobius"/>
    </source>
</evidence>
<sequence>MKLKSVDIDMIARSLLTSLISAIFVSMLQLIGSPYFSFFGILIFTCIFFCFYLVIASPLQIFLNQRPKKFSILYLAIYNVFSGVITGIVAMIFGIKNPFHSSEFYFLFIMCAFLFWIVDSILLQKMMNKH</sequence>
<feature type="transmembrane region" description="Helical" evidence="1">
    <location>
        <begin position="71"/>
        <end position="92"/>
    </location>
</feature>
<feature type="transmembrane region" description="Helical" evidence="1">
    <location>
        <begin position="12"/>
        <end position="32"/>
    </location>
</feature>
<dbReference type="RefSeq" id="WP_169188501.1">
    <property type="nucleotide sequence ID" value="NZ_JABBPK010000001.1"/>
</dbReference>
<comment type="caution">
    <text evidence="2">The sequence shown here is derived from an EMBL/GenBank/DDBJ whole genome shotgun (WGS) entry which is preliminary data.</text>
</comment>
<keyword evidence="3" id="KW-1185">Reference proteome</keyword>
<keyword evidence="1" id="KW-0472">Membrane</keyword>
<keyword evidence="1" id="KW-0812">Transmembrane</keyword>